<dbReference type="SUPFAM" id="SSF53335">
    <property type="entry name" value="S-adenosyl-L-methionine-dependent methyltransferases"/>
    <property type="match status" value="1"/>
</dbReference>
<name>A0A1X7KPB6_9BACT</name>
<dbReference type="STRING" id="561720.SAMN06275492_13311"/>
<dbReference type="Proteomes" id="UP000193355">
    <property type="component" value="Unassembled WGS sequence"/>
</dbReference>
<evidence type="ECO:0000313" key="2">
    <source>
        <dbReference type="Proteomes" id="UP000193355"/>
    </source>
</evidence>
<evidence type="ECO:0000313" key="1">
    <source>
        <dbReference type="EMBL" id="SMG43222.1"/>
    </source>
</evidence>
<gene>
    <name evidence="1" type="ORF">SAMN06275492_13311</name>
</gene>
<sequence>MHKEMSALPTTMLITLWAKATESSMERPLLRDPKAVEIMKAVDFDFSVFDGCWKS</sequence>
<keyword evidence="2" id="KW-1185">Reference proteome</keyword>
<protein>
    <submittedName>
        <fullName evidence="1">Uncharacterized protein</fullName>
    </submittedName>
</protein>
<dbReference type="AlphaFoldDB" id="A0A1X7KPB6"/>
<accession>A0A1X7KPB6</accession>
<dbReference type="EMBL" id="FXBB01000033">
    <property type="protein sequence ID" value="SMG43222.1"/>
    <property type="molecule type" value="Genomic_DNA"/>
</dbReference>
<proteinExistence type="predicted"/>
<organism evidence="1 2">
    <name type="scientific">Dethiosulfovibrio salsuginis</name>
    <dbReference type="NCBI Taxonomy" id="561720"/>
    <lineage>
        <taxon>Bacteria</taxon>
        <taxon>Thermotogati</taxon>
        <taxon>Synergistota</taxon>
        <taxon>Synergistia</taxon>
        <taxon>Synergistales</taxon>
        <taxon>Dethiosulfovibrionaceae</taxon>
        <taxon>Dethiosulfovibrio</taxon>
    </lineage>
</organism>
<dbReference type="InterPro" id="IPR029063">
    <property type="entry name" value="SAM-dependent_MTases_sf"/>
</dbReference>
<reference evidence="2" key="1">
    <citation type="submission" date="2017-04" db="EMBL/GenBank/DDBJ databases">
        <authorList>
            <person name="Varghese N."/>
            <person name="Submissions S."/>
        </authorList>
    </citation>
    <scope>NUCLEOTIDE SEQUENCE [LARGE SCALE GENOMIC DNA]</scope>
    <source>
        <strain evidence="2">USBA 82</strain>
    </source>
</reference>